<evidence type="ECO:0000313" key="11">
    <source>
        <dbReference type="EMBL" id="GHB11975.1"/>
    </source>
</evidence>
<comment type="subunit">
    <text evidence="9">The complex comprises the extracytoplasmic solute receptor protein and the two transmembrane proteins.</text>
</comment>
<evidence type="ECO:0000256" key="8">
    <source>
        <dbReference type="ARBA" id="ARBA00038436"/>
    </source>
</evidence>
<keyword evidence="4 9" id="KW-0997">Cell inner membrane</keyword>
<reference evidence="12" key="1">
    <citation type="journal article" date="2019" name="Int. J. Syst. Evol. Microbiol.">
        <title>The Global Catalogue of Microorganisms (GCM) 10K type strain sequencing project: providing services to taxonomists for standard genome sequencing and annotation.</title>
        <authorList>
            <consortium name="The Broad Institute Genomics Platform"/>
            <consortium name="The Broad Institute Genome Sequencing Center for Infectious Disease"/>
            <person name="Wu L."/>
            <person name="Ma J."/>
        </authorList>
    </citation>
    <scope>NUCLEOTIDE SEQUENCE [LARGE SCALE GENOMIC DNA]</scope>
    <source>
        <strain evidence="12">KCTC 32998</strain>
    </source>
</reference>
<accession>A0ABQ3DT75</accession>
<comment type="caution">
    <text evidence="11">The sequence shown here is derived from an EMBL/GenBank/DDBJ whole genome shotgun (WGS) entry which is preliminary data.</text>
</comment>
<sequence>MIAIMHETSSLTPLNGLQRPIAGLDRALWKLGGLSLWACNFCLLIMLGLTAATFLLRPFDISVWWFWPWTMVMFIWLSFFGFFAIHVRLKDVRIDFLVKRMGRGGDLASRLISDAVALGVCAVLVTQWSSVMSAAAGFVEGAQLPGGSELPRRALFAPLFLSSALVALTALIDLAKLCVGLPENTAPIHPEADA</sequence>
<evidence type="ECO:0000256" key="7">
    <source>
        <dbReference type="ARBA" id="ARBA00023136"/>
    </source>
</evidence>
<keyword evidence="2 9" id="KW-0813">Transport</keyword>
<proteinExistence type="inferred from homology"/>
<evidence type="ECO:0000256" key="2">
    <source>
        <dbReference type="ARBA" id="ARBA00022448"/>
    </source>
</evidence>
<evidence type="ECO:0000256" key="3">
    <source>
        <dbReference type="ARBA" id="ARBA00022475"/>
    </source>
</evidence>
<dbReference type="Proteomes" id="UP000646745">
    <property type="component" value="Unassembled WGS sequence"/>
</dbReference>
<feature type="domain" description="Tripartite ATP-independent periplasmic transporters DctQ component" evidence="10">
    <location>
        <begin position="46"/>
        <end position="176"/>
    </location>
</feature>
<keyword evidence="5 9" id="KW-0812">Transmembrane</keyword>
<evidence type="ECO:0000256" key="5">
    <source>
        <dbReference type="ARBA" id="ARBA00022692"/>
    </source>
</evidence>
<evidence type="ECO:0000259" key="10">
    <source>
        <dbReference type="Pfam" id="PF04290"/>
    </source>
</evidence>
<feature type="transmembrane region" description="Helical" evidence="9">
    <location>
        <begin position="66"/>
        <end position="87"/>
    </location>
</feature>
<dbReference type="InterPro" id="IPR055348">
    <property type="entry name" value="DctQ"/>
</dbReference>
<name>A0ABQ3DT75_9GAMM</name>
<dbReference type="PANTHER" id="PTHR35011">
    <property type="entry name" value="2,3-DIKETO-L-GULONATE TRAP TRANSPORTER SMALL PERMEASE PROTEIN YIAM"/>
    <property type="match status" value="1"/>
</dbReference>
<comment type="subcellular location">
    <subcellularLocation>
        <location evidence="1 9">Cell inner membrane</location>
        <topology evidence="1 9">Multi-pass membrane protein</topology>
    </subcellularLocation>
</comment>
<comment type="similarity">
    <text evidence="8 9">Belongs to the TRAP transporter small permease family.</text>
</comment>
<feature type="transmembrane region" description="Helical" evidence="9">
    <location>
        <begin position="107"/>
        <end position="128"/>
    </location>
</feature>
<organism evidence="11 12">
    <name type="scientific">Salinicola rhizosphaerae</name>
    <dbReference type="NCBI Taxonomy" id="1443141"/>
    <lineage>
        <taxon>Bacteria</taxon>
        <taxon>Pseudomonadati</taxon>
        <taxon>Pseudomonadota</taxon>
        <taxon>Gammaproteobacteria</taxon>
        <taxon>Oceanospirillales</taxon>
        <taxon>Halomonadaceae</taxon>
        <taxon>Salinicola</taxon>
    </lineage>
</organism>
<evidence type="ECO:0000256" key="9">
    <source>
        <dbReference type="RuleBase" id="RU369079"/>
    </source>
</evidence>
<dbReference type="EMBL" id="BMZI01000002">
    <property type="protein sequence ID" value="GHB11975.1"/>
    <property type="molecule type" value="Genomic_DNA"/>
</dbReference>
<comment type="function">
    <text evidence="9">Part of the tripartite ATP-independent periplasmic (TRAP) transport system.</text>
</comment>
<dbReference type="PANTHER" id="PTHR35011:SF2">
    <property type="entry name" value="2,3-DIKETO-L-GULONATE TRAP TRANSPORTER SMALL PERMEASE PROTEIN YIAM"/>
    <property type="match status" value="1"/>
</dbReference>
<dbReference type="Pfam" id="PF04290">
    <property type="entry name" value="DctQ"/>
    <property type="match status" value="1"/>
</dbReference>
<evidence type="ECO:0000313" key="12">
    <source>
        <dbReference type="Proteomes" id="UP000646745"/>
    </source>
</evidence>
<feature type="transmembrane region" description="Helical" evidence="9">
    <location>
        <begin position="34"/>
        <end position="54"/>
    </location>
</feature>
<evidence type="ECO:0000256" key="1">
    <source>
        <dbReference type="ARBA" id="ARBA00004429"/>
    </source>
</evidence>
<keyword evidence="7 9" id="KW-0472">Membrane</keyword>
<keyword evidence="12" id="KW-1185">Reference proteome</keyword>
<gene>
    <name evidence="11" type="ORF">GCM10009038_07060</name>
</gene>
<dbReference type="InterPro" id="IPR007387">
    <property type="entry name" value="TRAP_DctQ"/>
</dbReference>
<protein>
    <recommendedName>
        <fullName evidence="9">TRAP transporter small permease protein</fullName>
    </recommendedName>
</protein>
<evidence type="ECO:0000256" key="6">
    <source>
        <dbReference type="ARBA" id="ARBA00022989"/>
    </source>
</evidence>
<keyword evidence="6 9" id="KW-1133">Transmembrane helix</keyword>
<keyword evidence="3" id="KW-1003">Cell membrane</keyword>
<evidence type="ECO:0000256" key="4">
    <source>
        <dbReference type="ARBA" id="ARBA00022519"/>
    </source>
</evidence>
<feature type="transmembrane region" description="Helical" evidence="9">
    <location>
        <begin position="155"/>
        <end position="175"/>
    </location>
</feature>